<organism evidence="14 15">
    <name type="scientific">Tritrichomonas foetus</name>
    <dbReference type="NCBI Taxonomy" id="1144522"/>
    <lineage>
        <taxon>Eukaryota</taxon>
        <taxon>Metamonada</taxon>
        <taxon>Parabasalia</taxon>
        <taxon>Tritrichomonadida</taxon>
        <taxon>Tritrichomonadidae</taxon>
        <taxon>Tritrichomonas</taxon>
    </lineage>
</organism>
<reference evidence="14" key="1">
    <citation type="submission" date="2016-10" db="EMBL/GenBank/DDBJ databases">
        <authorList>
            <person name="Benchimol M."/>
            <person name="Almeida L.G."/>
            <person name="Vasconcelos A.T."/>
            <person name="Perreira-Neves A."/>
            <person name="Rosa I.A."/>
            <person name="Tasca T."/>
            <person name="Bogo M.R."/>
            <person name="de Souza W."/>
        </authorList>
    </citation>
    <scope>NUCLEOTIDE SEQUENCE [LARGE SCALE GENOMIC DNA]</scope>
    <source>
        <strain evidence="14">K</strain>
    </source>
</reference>
<evidence type="ECO:0000259" key="13">
    <source>
        <dbReference type="PROSITE" id="PS51285"/>
    </source>
</evidence>
<keyword evidence="5 10" id="KW-0547">Nucleotide-binding</keyword>
<evidence type="ECO:0000313" key="14">
    <source>
        <dbReference type="EMBL" id="OHT08144.1"/>
    </source>
</evidence>
<dbReference type="GO" id="GO:0005524">
    <property type="term" value="F:ATP binding"/>
    <property type="evidence" value="ECO:0007669"/>
    <property type="project" value="UniProtKB-UniRule"/>
</dbReference>
<comment type="catalytic activity">
    <reaction evidence="9">
        <text>L-seryl-[protein] + ATP = O-phospho-L-seryl-[protein] + ADP + H(+)</text>
        <dbReference type="Rhea" id="RHEA:17989"/>
        <dbReference type="Rhea" id="RHEA-COMP:9863"/>
        <dbReference type="Rhea" id="RHEA-COMP:11604"/>
        <dbReference type="ChEBI" id="CHEBI:15378"/>
        <dbReference type="ChEBI" id="CHEBI:29999"/>
        <dbReference type="ChEBI" id="CHEBI:30616"/>
        <dbReference type="ChEBI" id="CHEBI:83421"/>
        <dbReference type="ChEBI" id="CHEBI:456216"/>
        <dbReference type="EC" id="2.7.11.1"/>
    </reaction>
</comment>
<dbReference type="FunFam" id="3.30.200.20:FF:000192">
    <property type="entry name" value="Serine/threonine-protein kinase cot-1"/>
    <property type="match status" value="1"/>
</dbReference>
<dbReference type="InterPro" id="IPR011009">
    <property type="entry name" value="Kinase-like_dom_sf"/>
</dbReference>
<accession>A0A1J4KB62</accession>
<feature type="domain" description="AGC-kinase C-terminal" evidence="13">
    <location>
        <begin position="378"/>
        <end position="458"/>
    </location>
</feature>
<evidence type="ECO:0000256" key="5">
    <source>
        <dbReference type="ARBA" id="ARBA00022741"/>
    </source>
</evidence>
<proteinExistence type="inferred from homology"/>
<evidence type="ECO:0000256" key="11">
    <source>
        <dbReference type="RuleBase" id="RU000304"/>
    </source>
</evidence>
<dbReference type="AlphaFoldDB" id="A0A1J4KB62"/>
<evidence type="ECO:0000256" key="10">
    <source>
        <dbReference type="PROSITE-ProRule" id="PRU10141"/>
    </source>
</evidence>
<dbReference type="PROSITE" id="PS50011">
    <property type="entry name" value="PROTEIN_KINASE_DOM"/>
    <property type="match status" value="1"/>
</dbReference>
<evidence type="ECO:0000256" key="4">
    <source>
        <dbReference type="ARBA" id="ARBA00022679"/>
    </source>
</evidence>
<dbReference type="InterPro" id="IPR000719">
    <property type="entry name" value="Prot_kinase_dom"/>
</dbReference>
<protein>
    <recommendedName>
        <fullName evidence="1">non-specific serine/threonine protein kinase</fullName>
        <ecNumber evidence="1">2.7.11.1</ecNumber>
    </recommendedName>
</protein>
<feature type="binding site" evidence="10">
    <location>
        <position position="147"/>
    </location>
    <ligand>
        <name>ATP</name>
        <dbReference type="ChEBI" id="CHEBI:30616"/>
    </ligand>
</feature>
<evidence type="ECO:0000259" key="12">
    <source>
        <dbReference type="PROSITE" id="PS50011"/>
    </source>
</evidence>
<keyword evidence="2 11" id="KW-0723">Serine/threonine-protein kinase</keyword>
<dbReference type="Gene3D" id="3.30.200.20">
    <property type="entry name" value="Phosphorylase Kinase, domain 1"/>
    <property type="match status" value="1"/>
</dbReference>
<comment type="catalytic activity">
    <reaction evidence="8">
        <text>L-threonyl-[protein] + ATP = O-phospho-L-threonyl-[protein] + ADP + H(+)</text>
        <dbReference type="Rhea" id="RHEA:46608"/>
        <dbReference type="Rhea" id="RHEA-COMP:11060"/>
        <dbReference type="Rhea" id="RHEA-COMP:11605"/>
        <dbReference type="ChEBI" id="CHEBI:15378"/>
        <dbReference type="ChEBI" id="CHEBI:30013"/>
        <dbReference type="ChEBI" id="CHEBI:30616"/>
        <dbReference type="ChEBI" id="CHEBI:61977"/>
        <dbReference type="ChEBI" id="CHEBI:456216"/>
        <dbReference type="EC" id="2.7.11.1"/>
    </reaction>
</comment>
<evidence type="ECO:0000256" key="1">
    <source>
        <dbReference type="ARBA" id="ARBA00012513"/>
    </source>
</evidence>
<dbReference type="GeneID" id="94837843"/>
<keyword evidence="6 14" id="KW-0418">Kinase</keyword>
<dbReference type="SMART" id="SM00220">
    <property type="entry name" value="S_TKc"/>
    <property type="match status" value="1"/>
</dbReference>
<keyword evidence="3" id="KW-0597">Phosphoprotein</keyword>
<dbReference type="PROSITE" id="PS00108">
    <property type="entry name" value="PROTEIN_KINASE_ST"/>
    <property type="match status" value="1"/>
</dbReference>
<name>A0A1J4KB62_9EUKA</name>
<dbReference type="FunFam" id="1.10.510.10:FF:000024">
    <property type="entry name" value="Probable serine/threonine-protein kinase cot-1"/>
    <property type="match status" value="1"/>
</dbReference>
<dbReference type="PROSITE" id="PS51285">
    <property type="entry name" value="AGC_KINASE_CTER"/>
    <property type="match status" value="1"/>
</dbReference>
<evidence type="ECO:0000313" key="15">
    <source>
        <dbReference type="Proteomes" id="UP000179807"/>
    </source>
</evidence>
<sequence length="462" mass="53107">MTIVRRPANLTHSCPSPGSGEFWDKLAAPSPSRQTLLKTESARIALESHFFKLQDEAVARKQRVQQFMESVSNKGFDTNTQKQLFKQFADEETQISRISRCRLKEDRFVKLKLIGRGGFGEIWLTQDNVTRELFAIKTLSKTDIILKDQIINVRTERDILSSSNNPWIVHLHASFQDDKKLYLVLEYIAGGDMMTALIRNKIFPEHTARFFAGEIALALHSIHRMNILHRDLKPDNILITESGHIKLTDFGLSSVYEKADTGLQKILDEIQEALLEQVHLKRLHTEARHNRRNAVGTCDYTAPEVLLGQQPTAASDYWSLGVIMFEMLFGYPPFTGKSQQETALRIAHFKKALRYPSRKDVSPQAVDLMKHLLCEKEQRYDFEQIISHPFFEFFNFEYPEMNQPPLIPVITKPSDTSHFDEVLNQNNNTADSIENEELAKCAFFGFTFKQRPQNSTLAKLVF</sequence>
<evidence type="ECO:0000256" key="3">
    <source>
        <dbReference type="ARBA" id="ARBA00022553"/>
    </source>
</evidence>
<dbReference type="SUPFAM" id="SSF56112">
    <property type="entry name" value="Protein kinase-like (PK-like)"/>
    <property type="match status" value="1"/>
</dbReference>
<dbReference type="InterPro" id="IPR000961">
    <property type="entry name" value="AGC-kinase_C"/>
</dbReference>
<dbReference type="PANTHER" id="PTHR24356">
    <property type="entry name" value="SERINE/THREONINE-PROTEIN KINASE"/>
    <property type="match status" value="1"/>
</dbReference>
<evidence type="ECO:0000256" key="9">
    <source>
        <dbReference type="ARBA" id="ARBA00048679"/>
    </source>
</evidence>
<dbReference type="GO" id="GO:0035556">
    <property type="term" value="P:intracellular signal transduction"/>
    <property type="evidence" value="ECO:0007669"/>
    <property type="project" value="TreeGrafter"/>
</dbReference>
<dbReference type="InterPro" id="IPR050236">
    <property type="entry name" value="Ser_Thr_kinase_AGC"/>
</dbReference>
<dbReference type="Gene3D" id="1.10.510.10">
    <property type="entry name" value="Transferase(Phosphotransferase) domain 1"/>
    <property type="match status" value="1"/>
</dbReference>
<keyword evidence="4" id="KW-0808">Transferase</keyword>
<evidence type="ECO:0000256" key="7">
    <source>
        <dbReference type="ARBA" id="ARBA00022840"/>
    </source>
</evidence>
<dbReference type="OrthoDB" id="3638488at2759"/>
<dbReference type="Proteomes" id="UP000179807">
    <property type="component" value="Unassembled WGS sequence"/>
</dbReference>
<dbReference type="RefSeq" id="XP_068361280.1">
    <property type="nucleotide sequence ID" value="XM_068503139.1"/>
</dbReference>
<evidence type="ECO:0000256" key="2">
    <source>
        <dbReference type="ARBA" id="ARBA00022527"/>
    </source>
</evidence>
<evidence type="ECO:0000256" key="8">
    <source>
        <dbReference type="ARBA" id="ARBA00047899"/>
    </source>
</evidence>
<feature type="domain" description="Protein kinase" evidence="12">
    <location>
        <begin position="108"/>
        <end position="391"/>
    </location>
</feature>
<keyword evidence="15" id="KW-1185">Reference proteome</keyword>
<comment type="caution">
    <text evidence="14">The sequence shown here is derived from an EMBL/GenBank/DDBJ whole genome shotgun (WGS) entry which is preliminary data.</text>
</comment>
<dbReference type="InterPro" id="IPR008271">
    <property type="entry name" value="Ser/Thr_kinase_AS"/>
</dbReference>
<gene>
    <name evidence="14" type="primary">ndrA</name>
    <name evidence="14" type="ORF">TRFO_23419</name>
</gene>
<dbReference type="GO" id="GO:0007010">
    <property type="term" value="P:cytoskeleton organization"/>
    <property type="evidence" value="ECO:0007669"/>
    <property type="project" value="UniProtKB-ARBA"/>
</dbReference>
<dbReference type="InterPro" id="IPR017441">
    <property type="entry name" value="Protein_kinase_ATP_BS"/>
</dbReference>
<dbReference type="Pfam" id="PF00069">
    <property type="entry name" value="Pkinase"/>
    <property type="match status" value="1"/>
</dbReference>
<comment type="similarity">
    <text evidence="11">Belongs to the protein kinase superfamily.</text>
</comment>
<keyword evidence="7 10" id="KW-0067">ATP-binding</keyword>
<evidence type="ECO:0000256" key="6">
    <source>
        <dbReference type="ARBA" id="ARBA00022777"/>
    </source>
</evidence>
<dbReference type="VEuPathDB" id="TrichDB:TRFO_23419"/>
<dbReference type="PROSITE" id="PS00107">
    <property type="entry name" value="PROTEIN_KINASE_ATP"/>
    <property type="match status" value="1"/>
</dbReference>
<dbReference type="PANTHER" id="PTHR24356:SF418">
    <property type="entry name" value="SERINE_THREONINE-PROTEIN KINASE WARTS"/>
    <property type="match status" value="1"/>
</dbReference>
<dbReference type="EMBL" id="MLAK01000676">
    <property type="protein sequence ID" value="OHT08144.1"/>
    <property type="molecule type" value="Genomic_DNA"/>
</dbReference>
<dbReference type="EC" id="2.7.11.1" evidence="1"/>
<dbReference type="GO" id="GO:0004674">
    <property type="term" value="F:protein serine/threonine kinase activity"/>
    <property type="evidence" value="ECO:0007669"/>
    <property type="project" value="UniProtKB-KW"/>
</dbReference>